<dbReference type="HOGENOM" id="CLU_2988308_0_0_0"/>
<dbReference type="Proteomes" id="UP000014227">
    <property type="component" value="Chromosome I"/>
</dbReference>
<proteinExistence type="predicted"/>
<name>S0EZK4_CHTCT</name>
<gene>
    <name evidence="2" type="ORF">CCALI_02066</name>
</gene>
<accession>S0EZK4</accession>
<feature type="region of interest" description="Disordered" evidence="1">
    <location>
        <begin position="35"/>
        <end position="57"/>
    </location>
</feature>
<dbReference type="AlphaFoldDB" id="S0EZK4"/>
<feature type="compositionally biased region" description="Basic and acidic residues" evidence="1">
    <location>
        <begin position="41"/>
        <end position="57"/>
    </location>
</feature>
<protein>
    <submittedName>
        <fullName evidence="2">Uncharacterized protein</fullName>
    </submittedName>
</protein>
<evidence type="ECO:0000256" key="1">
    <source>
        <dbReference type="SAM" id="MobiDB-lite"/>
    </source>
</evidence>
<reference evidence="3" key="1">
    <citation type="submission" date="2013-03" db="EMBL/GenBank/DDBJ databases">
        <title>Genome sequence of Chthonomonas calidirosea, the first sequenced genome from the Armatimonadetes phylum (formally candidate division OP10).</title>
        <authorList>
            <person name="Lee K.C.Y."/>
            <person name="Morgan X.C."/>
            <person name="Dunfield P.F."/>
            <person name="Tamas I."/>
            <person name="Houghton K.M."/>
            <person name="Vyssotski M."/>
            <person name="Ryan J.L.J."/>
            <person name="Lagutin K."/>
            <person name="McDonald I.R."/>
            <person name="Stott M.B."/>
        </authorList>
    </citation>
    <scope>NUCLEOTIDE SEQUENCE [LARGE SCALE GENOMIC DNA]</scope>
    <source>
        <strain evidence="3">DSM 23976 / ICMP 18418 / T49</strain>
    </source>
</reference>
<dbReference type="KEGG" id="ccz:CCALI_02066"/>
<keyword evidence="3" id="KW-1185">Reference proteome</keyword>
<dbReference type="RefSeq" id="WP_016483397.1">
    <property type="nucleotide sequence ID" value="NC_021487.1"/>
</dbReference>
<evidence type="ECO:0000313" key="2">
    <source>
        <dbReference type="EMBL" id="CCW35873.1"/>
    </source>
</evidence>
<dbReference type="EMBL" id="HF951689">
    <property type="protein sequence ID" value="CCW35873.1"/>
    <property type="molecule type" value="Genomic_DNA"/>
</dbReference>
<dbReference type="STRING" id="454171.CP488_02024"/>
<evidence type="ECO:0000313" key="3">
    <source>
        <dbReference type="Proteomes" id="UP000014227"/>
    </source>
</evidence>
<dbReference type="PATRIC" id="fig|1303518.3.peg.2133"/>
<organism evidence="2 3">
    <name type="scientific">Chthonomonas calidirosea (strain DSM 23976 / ICMP 18418 / T49)</name>
    <dbReference type="NCBI Taxonomy" id="1303518"/>
    <lineage>
        <taxon>Bacteria</taxon>
        <taxon>Bacillati</taxon>
        <taxon>Armatimonadota</taxon>
        <taxon>Chthonomonadia</taxon>
        <taxon>Chthonomonadales</taxon>
        <taxon>Chthonomonadaceae</taxon>
        <taxon>Chthonomonas</taxon>
    </lineage>
</organism>
<sequence length="57" mass="6808">MRMQKKVTLKEDGRYLIYYHFPDTATPEETAAFEALEETEESRKVEPETEEERKARV</sequence>
<dbReference type="InParanoid" id="S0EZK4"/>